<reference evidence="1" key="2">
    <citation type="submission" date="2020-09" db="EMBL/GenBank/DDBJ databases">
        <authorList>
            <person name="Sun Q."/>
            <person name="Zhou Y."/>
        </authorList>
    </citation>
    <scope>NUCLEOTIDE SEQUENCE</scope>
    <source>
        <strain evidence="1">CGMCC 1.15493</strain>
    </source>
</reference>
<evidence type="ECO:0000313" key="1">
    <source>
        <dbReference type="EMBL" id="GGD19985.1"/>
    </source>
</evidence>
<name>A0A916XXX1_9HYPH</name>
<gene>
    <name evidence="1" type="ORF">GCM10011335_23630</name>
</gene>
<proteinExistence type="predicted"/>
<organism evidence="1 2">
    <name type="scientific">Aureimonas glaciei</name>
    <dbReference type="NCBI Taxonomy" id="1776957"/>
    <lineage>
        <taxon>Bacteria</taxon>
        <taxon>Pseudomonadati</taxon>
        <taxon>Pseudomonadota</taxon>
        <taxon>Alphaproteobacteria</taxon>
        <taxon>Hyphomicrobiales</taxon>
        <taxon>Aurantimonadaceae</taxon>
        <taxon>Aureimonas</taxon>
    </lineage>
</organism>
<evidence type="ECO:0000313" key="2">
    <source>
        <dbReference type="Proteomes" id="UP000613160"/>
    </source>
</evidence>
<dbReference type="AlphaFoldDB" id="A0A916XXX1"/>
<reference evidence="1" key="1">
    <citation type="journal article" date="2014" name="Int. J. Syst. Evol. Microbiol.">
        <title>Complete genome sequence of Corynebacterium casei LMG S-19264T (=DSM 44701T), isolated from a smear-ripened cheese.</title>
        <authorList>
            <consortium name="US DOE Joint Genome Institute (JGI-PGF)"/>
            <person name="Walter F."/>
            <person name="Albersmeier A."/>
            <person name="Kalinowski J."/>
            <person name="Ruckert C."/>
        </authorList>
    </citation>
    <scope>NUCLEOTIDE SEQUENCE</scope>
    <source>
        <strain evidence="1">CGMCC 1.15493</strain>
    </source>
</reference>
<comment type="caution">
    <text evidence="1">The sequence shown here is derived from an EMBL/GenBank/DDBJ whole genome shotgun (WGS) entry which is preliminary data.</text>
</comment>
<dbReference type="Proteomes" id="UP000613160">
    <property type="component" value="Unassembled WGS sequence"/>
</dbReference>
<dbReference type="EMBL" id="BMJJ01000005">
    <property type="protein sequence ID" value="GGD19985.1"/>
    <property type="molecule type" value="Genomic_DNA"/>
</dbReference>
<accession>A0A916XXX1</accession>
<protein>
    <submittedName>
        <fullName evidence="1">Uncharacterized protein</fullName>
    </submittedName>
</protein>
<sequence>MRVEAGRSYVDTIGAKVGPMMSPDPNVFIEVDADGRSWDEEGRGYGRASGFDLVAEWTLPVASKSEASE</sequence>
<keyword evidence="2" id="KW-1185">Reference proteome</keyword>